<gene>
    <name evidence="1" type="ORF">JI741_06015</name>
</gene>
<sequence length="256" mass="28250">MSKYEIFSSLHRGEEPLLLGNLWDVNSATLFEAAGYKAVGTSSQAVAKSLGYEDGENIPFEWLLQLAKRTVERVRIPVTIDMESGYARTIDGIIANLEQLHDVGVVGINIEDTVPASSRTLRPAAEFQDLLSAIVNRLQQKNIRLFVNVRTDGFLLGLPNALPETLERIHLYDRTGIDGIFVPCITASDDIRAVTSATQLPVNVMCMPHLPDFAELKTLGVKRISMGPFVNIYVNNKTNDAIRTVASENSFASLFQ</sequence>
<dbReference type="SUPFAM" id="SSF51621">
    <property type="entry name" value="Phosphoenolpyruvate/pyruvate domain"/>
    <property type="match status" value="1"/>
</dbReference>
<keyword evidence="2" id="KW-1185">Reference proteome</keyword>
<comment type="caution">
    <text evidence="1">The sequence shown here is derived from an EMBL/GenBank/DDBJ whole genome shotgun (WGS) entry which is preliminary data.</text>
</comment>
<accession>A0ABS1KN35</accession>
<reference evidence="1 2" key="1">
    <citation type="submission" date="2021-01" db="EMBL/GenBank/DDBJ databases">
        <title>Chryseolinea sp. Jin1 Genome sequencing and assembly.</title>
        <authorList>
            <person name="Kim I."/>
        </authorList>
    </citation>
    <scope>NUCLEOTIDE SEQUENCE [LARGE SCALE GENOMIC DNA]</scope>
    <source>
        <strain evidence="1 2">Jin1</strain>
    </source>
</reference>
<keyword evidence="1" id="KW-0456">Lyase</keyword>
<dbReference type="Pfam" id="PF13714">
    <property type="entry name" value="PEP_mutase"/>
    <property type="match status" value="1"/>
</dbReference>
<dbReference type="PANTHER" id="PTHR42905:SF16">
    <property type="entry name" value="CARBOXYPHOSPHONOENOLPYRUVATE PHOSPHONOMUTASE-LIKE PROTEIN (AFU_ORTHOLOGUE AFUA_5G07230)"/>
    <property type="match status" value="1"/>
</dbReference>
<dbReference type="EMBL" id="JAERRB010000002">
    <property type="protein sequence ID" value="MBL0740764.1"/>
    <property type="molecule type" value="Genomic_DNA"/>
</dbReference>
<dbReference type="PANTHER" id="PTHR42905">
    <property type="entry name" value="PHOSPHOENOLPYRUVATE CARBOXYLASE"/>
    <property type="match status" value="1"/>
</dbReference>
<dbReference type="InterPro" id="IPR015813">
    <property type="entry name" value="Pyrv/PenolPyrv_kinase-like_dom"/>
</dbReference>
<evidence type="ECO:0000313" key="2">
    <source>
        <dbReference type="Proteomes" id="UP000613030"/>
    </source>
</evidence>
<name>A0ABS1KN35_9BACT</name>
<protein>
    <submittedName>
        <fullName evidence="1">Isocitrate lyase/phosphoenolpyruvate mutase family protein</fullName>
    </submittedName>
</protein>
<evidence type="ECO:0000313" key="1">
    <source>
        <dbReference type="EMBL" id="MBL0740764.1"/>
    </source>
</evidence>
<dbReference type="CDD" id="cd00377">
    <property type="entry name" value="ICL_PEPM"/>
    <property type="match status" value="1"/>
</dbReference>
<dbReference type="InterPro" id="IPR039556">
    <property type="entry name" value="ICL/PEPM"/>
</dbReference>
<proteinExistence type="predicted"/>
<dbReference type="GO" id="GO:0016829">
    <property type="term" value="F:lyase activity"/>
    <property type="evidence" value="ECO:0007669"/>
    <property type="project" value="UniProtKB-KW"/>
</dbReference>
<dbReference type="Gene3D" id="3.20.20.60">
    <property type="entry name" value="Phosphoenolpyruvate-binding domains"/>
    <property type="match status" value="1"/>
</dbReference>
<organism evidence="1 2">
    <name type="scientific">Chryseolinea lacunae</name>
    <dbReference type="NCBI Taxonomy" id="2801331"/>
    <lineage>
        <taxon>Bacteria</taxon>
        <taxon>Pseudomonadati</taxon>
        <taxon>Bacteroidota</taxon>
        <taxon>Cytophagia</taxon>
        <taxon>Cytophagales</taxon>
        <taxon>Fulvivirgaceae</taxon>
        <taxon>Chryseolinea</taxon>
    </lineage>
</organism>
<dbReference type="InterPro" id="IPR040442">
    <property type="entry name" value="Pyrv_kinase-like_dom_sf"/>
</dbReference>
<dbReference type="Proteomes" id="UP000613030">
    <property type="component" value="Unassembled WGS sequence"/>
</dbReference>
<dbReference type="RefSeq" id="WP_202008146.1">
    <property type="nucleotide sequence ID" value="NZ_JAERRB010000002.1"/>
</dbReference>